<dbReference type="Proteomes" id="UP000324222">
    <property type="component" value="Unassembled WGS sequence"/>
</dbReference>
<gene>
    <name evidence="1" type="ORF">E2C01_059550</name>
</gene>
<dbReference type="EMBL" id="VSRR010023356">
    <property type="protein sequence ID" value="MPC65416.1"/>
    <property type="molecule type" value="Genomic_DNA"/>
</dbReference>
<organism evidence="1 2">
    <name type="scientific">Portunus trituberculatus</name>
    <name type="common">Swimming crab</name>
    <name type="synonym">Neptunus trituberculatus</name>
    <dbReference type="NCBI Taxonomy" id="210409"/>
    <lineage>
        <taxon>Eukaryota</taxon>
        <taxon>Metazoa</taxon>
        <taxon>Ecdysozoa</taxon>
        <taxon>Arthropoda</taxon>
        <taxon>Crustacea</taxon>
        <taxon>Multicrustacea</taxon>
        <taxon>Malacostraca</taxon>
        <taxon>Eumalacostraca</taxon>
        <taxon>Eucarida</taxon>
        <taxon>Decapoda</taxon>
        <taxon>Pleocyemata</taxon>
        <taxon>Brachyura</taxon>
        <taxon>Eubrachyura</taxon>
        <taxon>Portunoidea</taxon>
        <taxon>Portunidae</taxon>
        <taxon>Portuninae</taxon>
        <taxon>Portunus</taxon>
    </lineage>
</organism>
<evidence type="ECO:0000313" key="2">
    <source>
        <dbReference type="Proteomes" id="UP000324222"/>
    </source>
</evidence>
<dbReference type="AlphaFoldDB" id="A0A5B7H660"/>
<name>A0A5B7H660_PORTR</name>
<keyword evidence="2" id="KW-1185">Reference proteome</keyword>
<evidence type="ECO:0000313" key="1">
    <source>
        <dbReference type="EMBL" id="MPC65416.1"/>
    </source>
</evidence>
<protein>
    <submittedName>
        <fullName evidence="1">Uncharacterized protein</fullName>
    </submittedName>
</protein>
<comment type="caution">
    <text evidence="1">The sequence shown here is derived from an EMBL/GenBank/DDBJ whole genome shotgun (WGS) entry which is preliminary data.</text>
</comment>
<accession>A0A5B7H660</accession>
<reference evidence="1 2" key="1">
    <citation type="submission" date="2019-05" db="EMBL/GenBank/DDBJ databases">
        <title>Another draft genome of Portunus trituberculatus and its Hox gene families provides insights of decapod evolution.</title>
        <authorList>
            <person name="Jeong J.-H."/>
            <person name="Song I."/>
            <person name="Kim S."/>
            <person name="Choi T."/>
            <person name="Kim D."/>
            <person name="Ryu S."/>
            <person name="Kim W."/>
        </authorList>
    </citation>
    <scope>NUCLEOTIDE SEQUENCE [LARGE SCALE GENOMIC DNA]</scope>
    <source>
        <tissue evidence="1">Muscle</tissue>
    </source>
</reference>
<proteinExistence type="predicted"/>
<sequence length="103" mass="11446">MCRRKMLQSPLKLSSVTVSPQFSGGAHILHRLAKFGRQVAWEAYQAQFELLTQGQGWSAKDKALQLVASLHGPVMEILAHMTASIIHHSHRGTEEAFWQSVPG</sequence>